<dbReference type="EMBL" id="CAXAMN010002292">
    <property type="protein sequence ID" value="CAK8998962.1"/>
    <property type="molecule type" value="Genomic_DNA"/>
</dbReference>
<evidence type="ECO:0000313" key="4">
    <source>
        <dbReference type="Proteomes" id="UP001642484"/>
    </source>
</evidence>
<protein>
    <recommendedName>
        <fullName evidence="5">C3H1-type domain-containing protein</fullName>
    </recommendedName>
</protein>
<feature type="region of interest" description="Disordered" evidence="1">
    <location>
        <begin position="1"/>
        <end position="75"/>
    </location>
</feature>
<name>A0ABP0IBN5_9DINO</name>
<evidence type="ECO:0000313" key="3">
    <source>
        <dbReference type="EMBL" id="CAK9082836.1"/>
    </source>
</evidence>
<evidence type="ECO:0000313" key="2">
    <source>
        <dbReference type="EMBL" id="CAK8998962.1"/>
    </source>
</evidence>
<feature type="region of interest" description="Disordered" evidence="1">
    <location>
        <begin position="252"/>
        <end position="300"/>
    </location>
</feature>
<evidence type="ECO:0008006" key="5">
    <source>
        <dbReference type="Google" id="ProtNLM"/>
    </source>
</evidence>
<organism evidence="2 4">
    <name type="scientific">Durusdinium trenchii</name>
    <dbReference type="NCBI Taxonomy" id="1381693"/>
    <lineage>
        <taxon>Eukaryota</taxon>
        <taxon>Sar</taxon>
        <taxon>Alveolata</taxon>
        <taxon>Dinophyceae</taxon>
        <taxon>Suessiales</taxon>
        <taxon>Symbiodiniaceae</taxon>
        <taxon>Durusdinium</taxon>
    </lineage>
</organism>
<gene>
    <name evidence="3" type="ORF">CCMP2556_LOCUS40438</name>
    <name evidence="2" type="ORF">CCMP2556_LOCUS5473</name>
</gene>
<feature type="compositionally biased region" description="Pro residues" evidence="1">
    <location>
        <begin position="252"/>
        <end position="266"/>
    </location>
</feature>
<comment type="caution">
    <text evidence="2">The sequence shown here is derived from an EMBL/GenBank/DDBJ whole genome shotgun (WGS) entry which is preliminary data.</text>
</comment>
<accession>A0ABP0IBN5</accession>
<dbReference type="EMBL" id="CAXAMN010023973">
    <property type="protein sequence ID" value="CAK9082836.1"/>
    <property type="molecule type" value="Genomic_DNA"/>
</dbReference>
<proteinExistence type="predicted"/>
<evidence type="ECO:0000256" key="1">
    <source>
        <dbReference type="SAM" id="MobiDB-lite"/>
    </source>
</evidence>
<feature type="compositionally biased region" description="Basic and acidic residues" evidence="1">
    <location>
        <begin position="1"/>
        <end position="14"/>
    </location>
</feature>
<keyword evidence="4" id="KW-1185">Reference proteome</keyword>
<reference evidence="2 4" key="1">
    <citation type="submission" date="2024-02" db="EMBL/GenBank/DDBJ databases">
        <authorList>
            <person name="Chen Y."/>
            <person name="Shah S."/>
            <person name="Dougan E. K."/>
            <person name="Thang M."/>
            <person name="Chan C."/>
        </authorList>
    </citation>
    <scope>NUCLEOTIDE SEQUENCE [LARGE SCALE GENOMIC DNA]</scope>
</reference>
<sequence>MARVSSERWVEHKMGRSGPRRPSLMDNAYSTKHAPLTPGEVEIDLEEKKPQVHQKQAPSPGAVRGPSTREREQRAVKFTSEPAAALKLIDTEKRGCGTCLAPLPYRAQDPIDSQMMNPFAKPWSPQVGQCNPCIGVIQQPMQQMPQPMQQPMPQIQQGMPQQPMLGQPMNQPMGQQPMYPQSMPQMGQSMPQGAVPCFYATPIQVAAPYTTMAPYQPPHGQVSMVMVQNPGSSPAQAEVGPVGPIAPSPLAPIGPGPIAPSPPLAPIGPVGPQHHGAGPPVHGTGPAQGEPPLGSSELPSKGSALHAFRACKPCAFFYQEGCSNKEQCAFCHLCEPGERKRRKKERRMARREAQEG</sequence>
<dbReference type="Proteomes" id="UP001642484">
    <property type="component" value="Unassembled WGS sequence"/>
</dbReference>